<proteinExistence type="predicted"/>
<feature type="region of interest" description="Disordered" evidence="1">
    <location>
        <begin position="1"/>
        <end position="24"/>
    </location>
</feature>
<sequence>KSVNHPGFWGGDRVSDRDQVSAPENAFLKQPQEGNLCFSSILGG</sequence>
<evidence type="ECO:0000313" key="3">
    <source>
        <dbReference type="Proteomes" id="UP000014252"/>
    </source>
</evidence>
<gene>
    <name evidence="2" type="ORF">Lpp71_03936</name>
</gene>
<feature type="non-terminal residue" evidence="2">
    <location>
        <position position="1"/>
    </location>
</feature>
<comment type="caution">
    <text evidence="2">The sequence shown here is derived from an EMBL/GenBank/DDBJ whole genome shotgun (WGS) entry which is preliminary data.</text>
</comment>
<evidence type="ECO:0000313" key="2">
    <source>
        <dbReference type="EMBL" id="EPC76681.1"/>
    </source>
</evidence>
<accession>A0A8E0MEV5</accession>
<dbReference type="AlphaFoldDB" id="A0A8E0MEV5"/>
<organism evidence="2 3">
    <name type="scientific">Lacticaseibacillus paracasei subsp. paracasei Lpp71</name>
    <dbReference type="NCBI Taxonomy" id="1256207"/>
    <lineage>
        <taxon>Bacteria</taxon>
        <taxon>Bacillati</taxon>
        <taxon>Bacillota</taxon>
        <taxon>Bacilli</taxon>
        <taxon>Lactobacillales</taxon>
        <taxon>Lactobacillaceae</taxon>
        <taxon>Lacticaseibacillus</taxon>
    </lineage>
</organism>
<dbReference type="EMBL" id="ANKD01000173">
    <property type="protein sequence ID" value="EPC76681.1"/>
    <property type="molecule type" value="Genomic_DNA"/>
</dbReference>
<name>A0A8E0MEV5_LACPA</name>
<protein>
    <submittedName>
        <fullName evidence="2">Uncharacterized protein</fullName>
    </submittedName>
</protein>
<reference evidence="2 3" key="1">
    <citation type="journal article" date="2013" name="PLoS ONE">
        <title>Lactobacillus paracasei comparative genomics: towards species pan-genome definition and exploitation of diversity.</title>
        <authorList>
            <person name="Smokvina T."/>
            <person name="Wels M."/>
            <person name="Polka J."/>
            <person name="Chervaux C."/>
            <person name="Brisse S."/>
            <person name="Boekhorst J."/>
            <person name="van Hylckama Vlieg J.E."/>
            <person name="Siezen R.J."/>
        </authorList>
    </citation>
    <scope>NUCLEOTIDE SEQUENCE [LARGE SCALE GENOMIC DNA]</scope>
    <source>
        <strain evidence="2 3">Lpp71</strain>
    </source>
</reference>
<evidence type="ECO:0000256" key="1">
    <source>
        <dbReference type="SAM" id="MobiDB-lite"/>
    </source>
</evidence>
<dbReference type="Proteomes" id="UP000014252">
    <property type="component" value="Unassembled WGS sequence"/>
</dbReference>